<feature type="region of interest" description="Disordered" evidence="10">
    <location>
        <begin position="696"/>
        <end position="716"/>
    </location>
</feature>
<gene>
    <name evidence="12" type="ORF">CEUTPL_LOCUS5399</name>
</gene>
<feature type="domain" description="C2H2-type" evidence="11">
    <location>
        <begin position="477"/>
        <end position="497"/>
    </location>
</feature>
<dbReference type="SUPFAM" id="SSF57667">
    <property type="entry name" value="beta-beta-alpha zinc fingers"/>
    <property type="match status" value="6"/>
</dbReference>
<dbReference type="PROSITE" id="PS00028">
    <property type="entry name" value="ZINC_FINGER_C2H2_1"/>
    <property type="match status" value="12"/>
</dbReference>
<evidence type="ECO:0000259" key="11">
    <source>
        <dbReference type="PROSITE" id="PS00028"/>
    </source>
</evidence>
<feature type="region of interest" description="Disordered" evidence="10">
    <location>
        <begin position="1128"/>
        <end position="1181"/>
    </location>
</feature>
<feature type="compositionally biased region" description="Polar residues" evidence="10">
    <location>
        <begin position="38"/>
        <end position="62"/>
    </location>
</feature>
<evidence type="ECO:0000313" key="12">
    <source>
        <dbReference type="EMBL" id="CAH1126551.1"/>
    </source>
</evidence>
<dbReference type="Gene3D" id="3.30.160.60">
    <property type="entry name" value="Classic Zinc Finger"/>
    <property type="match status" value="11"/>
</dbReference>
<feature type="domain" description="C2H2-type" evidence="11">
    <location>
        <begin position="83"/>
        <end position="103"/>
    </location>
</feature>
<comment type="subcellular location">
    <subcellularLocation>
        <location evidence="1">Nucleus</location>
    </subcellularLocation>
</comment>
<feature type="compositionally biased region" description="Acidic residues" evidence="10">
    <location>
        <begin position="702"/>
        <end position="716"/>
    </location>
</feature>
<dbReference type="OrthoDB" id="6077919at2759"/>
<dbReference type="InterPro" id="IPR036236">
    <property type="entry name" value="Znf_C2H2_sf"/>
</dbReference>
<feature type="domain" description="C2H2-type" evidence="11">
    <location>
        <begin position="148"/>
        <end position="168"/>
    </location>
</feature>
<organism evidence="12 13">
    <name type="scientific">Ceutorhynchus assimilis</name>
    <name type="common">cabbage seed weevil</name>
    <dbReference type="NCBI Taxonomy" id="467358"/>
    <lineage>
        <taxon>Eukaryota</taxon>
        <taxon>Metazoa</taxon>
        <taxon>Ecdysozoa</taxon>
        <taxon>Arthropoda</taxon>
        <taxon>Hexapoda</taxon>
        <taxon>Insecta</taxon>
        <taxon>Pterygota</taxon>
        <taxon>Neoptera</taxon>
        <taxon>Endopterygota</taxon>
        <taxon>Coleoptera</taxon>
        <taxon>Polyphaga</taxon>
        <taxon>Cucujiformia</taxon>
        <taxon>Curculionidae</taxon>
        <taxon>Ceutorhynchinae</taxon>
        <taxon>Ceutorhynchus</taxon>
    </lineage>
</organism>
<keyword evidence="8" id="KW-0539">Nucleus</keyword>
<feature type="region of interest" description="Disordered" evidence="10">
    <location>
        <begin position="431"/>
        <end position="460"/>
    </location>
</feature>
<dbReference type="FunFam" id="3.30.160.60:FF:002512">
    <property type="entry name" value="Pebbled, isoform A"/>
    <property type="match status" value="1"/>
</dbReference>
<evidence type="ECO:0000256" key="10">
    <source>
        <dbReference type="SAM" id="MobiDB-lite"/>
    </source>
</evidence>
<dbReference type="EMBL" id="OU892278">
    <property type="protein sequence ID" value="CAH1126551.1"/>
    <property type="molecule type" value="Genomic_DNA"/>
</dbReference>
<proteinExistence type="predicted"/>
<evidence type="ECO:0000256" key="5">
    <source>
        <dbReference type="ARBA" id="ARBA00022833"/>
    </source>
</evidence>
<feature type="region of interest" description="Disordered" evidence="10">
    <location>
        <begin position="730"/>
        <end position="761"/>
    </location>
</feature>
<feature type="domain" description="C2H2-type" evidence="11">
    <location>
        <begin position="1359"/>
        <end position="1380"/>
    </location>
</feature>
<evidence type="ECO:0000256" key="6">
    <source>
        <dbReference type="ARBA" id="ARBA00023015"/>
    </source>
</evidence>
<feature type="region of interest" description="Disordered" evidence="10">
    <location>
        <begin position="162"/>
        <end position="227"/>
    </location>
</feature>
<dbReference type="FunFam" id="3.30.160.60:FF:001289">
    <property type="entry name" value="Zinc finger protein 574"/>
    <property type="match status" value="1"/>
</dbReference>
<feature type="domain" description="C2H2-type" evidence="11">
    <location>
        <begin position="954"/>
        <end position="975"/>
    </location>
</feature>
<keyword evidence="9" id="KW-0175">Coiled coil</keyword>
<keyword evidence="5" id="KW-0862">Zinc</keyword>
<dbReference type="FunFam" id="3.30.160.60:FF:002095">
    <property type="entry name" value="ras-responsive element-binding protein 1"/>
    <property type="match status" value="1"/>
</dbReference>
<feature type="compositionally biased region" description="Polar residues" evidence="10">
    <location>
        <begin position="747"/>
        <end position="758"/>
    </location>
</feature>
<reference evidence="12" key="1">
    <citation type="submission" date="2022-01" db="EMBL/GenBank/DDBJ databases">
        <authorList>
            <person name="King R."/>
        </authorList>
    </citation>
    <scope>NUCLEOTIDE SEQUENCE</scope>
</reference>
<protein>
    <recommendedName>
        <fullName evidence="11">C2H2-type domain-containing protein</fullName>
    </recommendedName>
</protein>
<evidence type="ECO:0000256" key="3">
    <source>
        <dbReference type="ARBA" id="ARBA00022737"/>
    </source>
</evidence>
<keyword evidence="3" id="KW-0677">Repeat</keyword>
<dbReference type="FunFam" id="3.30.160.60:FF:001782">
    <property type="entry name" value="Ras-responsive element-binding protein 1a"/>
    <property type="match status" value="1"/>
</dbReference>
<accession>A0A9P0DKN5</accession>
<dbReference type="Pfam" id="PF00096">
    <property type="entry name" value="zf-C2H2"/>
    <property type="match status" value="3"/>
</dbReference>
<keyword evidence="2" id="KW-0479">Metal-binding</keyword>
<feature type="domain" description="C2H2-type" evidence="11">
    <location>
        <begin position="1455"/>
        <end position="1475"/>
    </location>
</feature>
<dbReference type="PANTHER" id="PTHR46451">
    <property type="entry name" value="RAS-RESPONSIVE ELEMENT-BINDING PROTEIN 1"/>
    <property type="match status" value="1"/>
</dbReference>
<evidence type="ECO:0000256" key="2">
    <source>
        <dbReference type="ARBA" id="ARBA00022723"/>
    </source>
</evidence>
<feature type="compositionally biased region" description="Basic and acidic residues" evidence="10">
    <location>
        <begin position="196"/>
        <end position="219"/>
    </location>
</feature>
<dbReference type="FunFam" id="3.30.160.60:FF:001788">
    <property type="entry name" value="ras-responsive element-binding protein 1"/>
    <property type="match status" value="1"/>
</dbReference>
<feature type="compositionally biased region" description="Low complexity" evidence="10">
    <location>
        <begin position="177"/>
        <end position="188"/>
    </location>
</feature>
<feature type="domain" description="C2H2-type" evidence="11">
    <location>
        <begin position="120"/>
        <end position="140"/>
    </location>
</feature>
<keyword evidence="7" id="KW-0804">Transcription</keyword>
<keyword evidence="4" id="KW-0863">Zinc-finger</keyword>
<feature type="domain" description="C2H2-type" evidence="11">
    <location>
        <begin position="260"/>
        <end position="281"/>
    </location>
</feature>
<dbReference type="GO" id="GO:0001228">
    <property type="term" value="F:DNA-binding transcription activator activity, RNA polymerase II-specific"/>
    <property type="evidence" value="ECO:0007669"/>
    <property type="project" value="TreeGrafter"/>
</dbReference>
<feature type="region of interest" description="Disordered" evidence="10">
    <location>
        <begin position="1"/>
        <end position="71"/>
    </location>
</feature>
<dbReference type="SMART" id="SM00355">
    <property type="entry name" value="ZnF_C2H2"/>
    <property type="match status" value="16"/>
</dbReference>
<keyword evidence="6" id="KW-0805">Transcription regulation</keyword>
<dbReference type="GO" id="GO:0005634">
    <property type="term" value="C:nucleus"/>
    <property type="evidence" value="ECO:0007669"/>
    <property type="project" value="UniProtKB-SubCell"/>
</dbReference>
<feature type="domain" description="C2H2-type" evidence="11">
    <location>
        <begin position="536"/>
        <end position="557"/>
    </location>
</feature>
<feature type="domain" description="C2H2-type" evidence="11">
    <location>
        <begin position="1191"/>
        <end position="1211"/>
    </location>
</feature>
<dbReference type="InterPro" id="IPR052795">
    <property type="entry name" value="RREB1"/>
</dbReference>
<keyword evidence="13" id="KW-1185">Reference proteome</keyword>
<name>A0A9P0DKN5_9CUCU</name>
<evidence type="ECO:0000256" key="8">
    <source>
        <dbReference type="ARBA" id="ARBA00023242"/>
    </source>
</evidence>
<evidence type="ECO:0000256" key="9">
    <source>
        <dbReference type="SAM" id="Coils"/>
    </source>
</evidence>
<dbReference type="GO" id="GO:0000978">
    <property type="term" value="F:RNA polymerase II cis-regulatory region sequence-specific DNA binding"/>
    <property type="evidence" value="ECO:0007669"/>
    <property type="project" value="TreeGrafter"/>
</dbReference>
<dbReference type="Proteomes" id="UP001152799">
    <property type="component" value="Chromosome 2"/>
</dbReference>
<dbReference type="Pfam" id="PF13894">
    <property type="entry name" value="zf-C2H2_4"/>
    <property type="match status" value="1"/>
</dbReference>
<feature type="domain" description="C2H2-type" evidence="11">
    <location>
        <begin position="1427"/>
        <end position="1447"/>
    </location>
</feature>
<feature type="compositionally biased region" description="Polar residues" evidence="10">
    <location>
        <begin position="1149"/>
        <end position="1160"/>
    </location>
</feature>
<dbReference type="GO" id="GO:0008270">
    <property type="term" value="F:zinc ion binding"/>
    <property type="evidence" value="ECO:0007669"/>
    <property type="project" value="UniProtKB-KW"/>
</dbReference>
<evidence type="ECO:0000256" key="4">
    <source>
        <dbReference type="ARBA" id="ARBA00022771"/>
    </source>
</evidence>
<evidence type="ECO:0000313" key="13">
    <source>
        <dbReference type="Proteomes" id="UP001152799"/>
    </source>
</evidence>
<sequence length="1556" mass="177253">MQGVVFTPENPQQGSPPPNNVIVTNMEESPETTHTTKETLINQSNRSDSGIFSTTTNTTIDQSANCDSDNRSDCSSPERNYVCPICDKMLTSQHKFTLHIRSHNNENEVQVNNELKGFTCKICHKILSSSSSLDRHVLVHSGERPFHCKFCGDTFTTNGNMHRHMRTHSSKGENYESDGSSDSGSGKSIEYNNNKVDSKHSNKRKLEEIEESNNKKVCSDNDDTSPQSFRCPVCERSDFNSIEILEAHLEDNHSEYPAKCNQCNQIFLNNRLLTLHKERLHSIPKQSIVGFGDLTFVDFSSQKFPHIARHECEMNMHRSIGNLKFQCQKCSKAFPCSNSLDIHEKVCLESPAGLNLSKPNNGICEDEIRRAEFFSRLNLQDNSPEKKVPPFPPREVPQKLREQLAKAMDNTKDLADIQSILSNINMQQLQSKHNELRISPSKPTAESESTKNENEEESQDSFAIEFRKMKLRGEFPCRLCTAVFPNLRALKGHNRAHLSGNNNGTYFCNMCPHSSIDKAALIRHMRTHNGDRPYECALCNYAFTTKANCERHLRNRHSKTTREDVKKSIIYHPSEDPTNDELNKLTVKDDKKSLPRERDLTPEKVHCSTPKIHLKNEVTFPAPTLVPDLQALKPTFHNLDFMRNAKETKYFNPPFFPPQPFNLTTKLPTTISHLENTIPTNKIQVKPFEALKEPLNGSFEHSEDDYYDDDEDEEPPMMDVALDLSKKKMDEDKQRMMERDEEDEPQDLTSKVSNNNSPDIPRTVPNVNEFFAQQLLKNHQKIDPAAALYATQLANLYRTGFPGWPGFPVNPLLFQALPQLPHTPQDIKERMQRFQLCGGSMITDELKTFQPPHFQQHSPPMPPMENPVPSFNGVDTKPNSFLQPLPKLSEDSDESRKPLTIKVESPNFHDSSLPKVAKPDLVHSPNSVKMVIKNGVLMPKQKQRRYRTERPFTCEHCSARFTLRSNMERHIKQQHPQFWSQRQRGAIGQPGRKPQGLLLKPSYGDLPSPLPNYDHPKIHEYDASKVHINEKLRFALLAQQLRANRFNQELKPDDDDEEDCELVIDENDNNKNEENNLEVEKNQILQQKLKEFRDQTRKQGFRSEEDLVPVSRLLDNASQQQFKEYFKRDGDEHEAGTVSEEDEEGLVASGSTSEGNISGTDENRSESETINPTTPVKKKSAYSLAPNRVSCPYCSRKFPWTSSLRRHILTHTGQKPFKCSHCPLLFTTKSNCDRHLLRKHGNSATTIVTSEATNSNSTNYLMRNVPERPFKCSNCPSSTFSTYSNLKKHISCKHSTNAQGDDIKAQGYEAGSSEDEKVNQPEKNDWESQIAYSKFAVVPNPEVHPSSNPTPNSDLPFKCHLCESSFAERHQALDHIRDKHASEYDLLMSKNALDVNATTPDEAPHHDEEDTDIRGKFPDYSNRKVICAWCMRRFWSAEDLRRHMRTHTGERPFSCDICRRRFTLKHSMLRHRKKHALNNSFEHDTTHSDEDGNNAEDAVVVRRSVDVEVPESGSGGGGDLISNLLGLRDRSIIDKVLDASADDAAKLLGVKNGVRE</sequence>
<evidence type="ECO:0000256" key="7">
    <source>
        <dbReference type="ARBA" id="ARBA00023163"/>
    </source>
</evidence>
<feature type="region of interest" description="Disordered" evidence="10">
    <location>
        <begin position="976"/>
        <end position="1004"/>
    </location>
</feature>
<evidence type="ECO:0000256" key="1">
    <source>
        <dbReference type="ARBA" id="ARBA00004123"/>
    </source>
</evidence>
<dbReference type="PANTHER" id="PTHR46451:SF1">
    <property type="entry name" value="RAS-RESPONSIVE ELEMENT-BINDING PROTEIN 1"/>
    <property type="match status" value="1"/>
</dbReference>
<feature type="coiled-coil region" evidence="9">
    <location>
        <begin position="1063"/>
        <end position="1095"/>
    </location>
</feature>
<dbReference type="InterPro" id="IPR013087">
    <property type="entry name" value="Znf_C2H2_type"/>
</dbReference>
<feature type="domain" description="C2H2-type" evidence="11">
    <location>
        <begin position="1219"/>
        <end position="1240"/>
    </location>
</feature>